<feature type="domain" description="NAC" evidence="12">
    <location>
        <begin position="30"/>
        <end position="184"/>
    </location>
</feature>
<dbReference type="Pfam" id="PF02365">
    <property type="entry name" value="NAM"/>
    <property type="match status" value="1"/>
</dbReference>
<dbReference type="EMBL" id="QPKB01000003">
    <property type="protein sequence ID" value="RWR80865.1"/>
    <property type="molecule type" value="Genomic_DNA"/>
</dbReference>
<dbReference type="PANTHER" id="PTHR31744:SF216">
    <property type="entry name" value="NAC TRANSCRIPTION FACTOR"/>
    <property type="match status" value="1"/>
</dbReference>
<accession>A0A443NQS0</accession>
<keyword evidence="5" id="KW-0805">Transcription regulation</keyword>
<evidence type="ECO:0000313" key="13">
    <source>
        <dbReference type="EMBL" id="RWR80865.1"/>
    </source>
</evidence>
<keyword evidence="8" id="KW-0010">Activator</keyword>
<comment type="caution">
    <text evidence="13">The sequence shown here is derived from an EMBL/GenBank/DDBJ whole genome shotgun (WGS) entry which is preliminary data.</text>
</comment>
<feature type="region of interest" description="Disordered" evidence="11">
    <location>
        <begin position="1"/>
        <end position="20"/>
    </location>
</feature>
<reference evidence="13 14" key="1">
    <citation type="journal article" date="2019" name="Nat. Plants">
        <title>Stout camphor tree genome fills gaps in understanding of flowering plant genome evolution.</title>
        <authorList>
            <person name="Chaw S.M."/>
            <person name="Liu Y.C."/>
            <person name="Wu Y.W."/>
            <person name="Wang H.Y."/>
            <person name="Lin C.I."/>
            <person name="Wu C.S."/>
            <person name="Ke H.M."/>
            <person name="Chang L.Y."/>
            <person name="Hsu C.Y."/>
            <person name="Yang H.T."/>
            <person name="Sudianto E."/>
            <person name="Hsu M.H."/>
            <person name="Wu K.P."/>
            <person name="Wang L.N."/>
            <person name="Leebens-Mack J.H."/>
            <person name="Tsai I.J."/>
        </authorList>
    </citation>
    <scope>NUCLEOTIDE SEQUENCE [LARGE SCALE GENOMIC DNA]</scope>
    <source>
        <strain evidence="14">cv. Chaw 1501</strain>
        <tissue evidence="13">Young leaves</tissue>
    </source>
</reference>
<feature type="region of interest" description="Disordered" evidence="11">
    <location>
        <begin position="269"/>
        <end position="289"/>
    </location>
</feature>
<keyword evidence="6" id="KW-0238">DNA-binding</keyword>
<name>A0A443NQS0_9MAGN</name>
<dbReference type="GO" id="GO:0006355">
    <property type="term" value="P:regulation of DNA-templated transcription"/>
    <property type="evidence" value="ECO:0007669"/>
    <property type="project" value="InterPro"/>
</dbReference>
<keyword evidence="4" id="KW-1133">Transmembrane helix</keyword>
<feature type="compositionally biased region" description="Polar residues" evidence="11">
    <location>
        <begin position="358"/>
        <end position="375"/>
    </location>
</feature>
<dbReference type="InterPro" id="IPR003441">
    <property type="entry name" value="NAC-dom"/>
</dbReference>
<evidence type="ECO:0000256" key="10">
    <source>
        <dbReference type="ARBA" id="ARBA00023242"/>
    </source>
</evidence>
<evidence type="ECO:0000256" key="8">
    <source>
        <dbReference type="ARBA" id="ARBA00023159"/>
    </source>
</evidence>
<dbReference type="GO" id="GO:0000976">
    <property type="term" value="F:transcription cis-regulatory region binding"/>
    <property type="evidence" value="ECO:0007669"/>
    <property type="project" value="UniProtKB-ARBA"/>
</dbReference>
<keyword evidence="7" id="KW-0472">Membrane</keyword>
<evidence type="ECO:0000313" key="14">
    <source>
        <dbReference type="Proteomes" id="UP000283530"/>
    </source>
</evidence>
<evidence type="ECO:0000256" key="5">
    <source>
        <dbReference type="ARBA" id="ARBA00023015"/>
    </source>
</evidence>
<evidence type="ECO:0000259" key="12">
    <source>
        <dbReference type="PROSITE" id="PS51005"/>
    </source>
</evidence>
<feature type="region of interest" description="Disordered" evidence="11">
    <location>
        <begin position="358"/>
        <end position="377"/>
    </location>
</feature>
<evidence type="ECO:0000256" key="2">
    <source>
        <dbReference type="ARBA" id="ARBA00004167"/>
    </source>
</evidence>
<dbReference type="GO" id="GO:0016020">
    <property type="term" value="C:membrane"/>
    <property type="evidence" value="ECO:0007669"/>
    <property type="project" value="UniProtKB-SubCell"/>
</dbReference>
<dbReference type="Proteomes" id="UP000283530">
    <property type="component" value="Unassembled WGS sequence"/>
</dbReference>
<evidence type="ECO:0000256" key="7">
    <source>
        <dbReference type="ARBA" id="ARBA00023136"/>
    </source>
</evidence>
<dbReference type="OrthoDB" id="10347363at2759"/>
<evidence type="ECO:0000256" key="3">
    <source>
        <dbReference type="ARBA" id="ARBA00022692"/>
    </source>
</evidence>
<evidence type="ECO:0000256" key="11">
    <source>
        <dbReference type="SAM" id="MobiDB-lite"/>
    </source>
</evidence>
<evidence type="ECO:0000256" key="1">
    <source>
        <dbReference type="ARBA" id="ARBA00004123"/>
    </source>
</evidence>
<organism evidence="13 14">
    <name type="scientific">Cinnamomum micranthum f. kanehirae</name>
    <dbReference type="NCBI Taxonomy" id="337451"/>
    <lineage>
        <taxon>Eukaryota</taxon>
        <taxon>Viridiplantae</taxon>
        <taxon>Streptophyta</taxon>
        <taxon>Embryophyta</taxon>
        <taxon>Tracheophyta</taxon>
        <taxon>Spermatophyta</taxon>
        <taxon>Magnoliopsida</taxon>
        <taxon>Magnoliidae</taxon>
        <taxon>Laurales</taxon>
        <taxon>Lauraceae</taxon>
        <taxon>Cinnamomum</taxon>
    </lineage>
</organism>
<proteinExistence type="predicted"/>
<keyword evidence="9" id="KW-0804">Transcription</keyword>
<dbReference type="GO" id="GO:0005634">
    <property type="term" value="C:nucleus"/>
    <property type="evidence" value="ECO:0007669"/>
    <property type="project" value="UniProtKB-SubCell"/>
</dbReference>
<dbReference type="AlphaFoldDB" id="A0A443NQS0"/>
<keyword evidence="14" id="KW-1185">Reference proteome</keyword>
<dbReference type="PROSITE" id="PS51005">
    <property type="entry name" value="NAC"/>
    <property type="match status" value="1"/>
</dbReference>
<protein>
    <submittedName>
        <fullName evidence="13">No apical meristem NAM protein</fullName>
    </submittedName>
</protein>
<gene>
    <name evidence="13" type="ORF">CKAN_00952400</name>
</gene>
<dbReference type="PANTHER" id="PTHR31744">
    <property type="entry name" value="PROTEIN CUP-SHAPED COTYLEDON 2-RELATED"/>
    <property type="match status" value="1"/>
</dbReference>
<dbReference type="Gene3D" id="2.170.150.80">
    <property type="entry name" value="NAC domain"/>
    <property type="match status" value="1"/>
</dbReference>
<keyword evidence="10" id="KW-0539">Nucleus</keyword>
<keyword evidence="3" id="KW-0812">Transmembrane</keyword>
<dbReference type="InterPro" id="IPR036093">
    <property type="entry name" value="NAC_dom_sf"/>
</dbReference>
<sequence>MAISIDGDSDQETGPCSQCGKMAVRTSGPLRMGWRFNPKDEELIAYLREKNAGKLSEIEEIPDVDICKVEPEDLPVLYSGKSLIKTDDLEWFFFSPFKRKYQRGCRKDRMTNTGYWKVTGKDRNINSRSSKLIGKKRTLVFYAGRTPSYERTNWIAHEYQTIENGVDGKKCEEGAFVIYRVKKKLDADATPTINMPFHDDTQMGDAVEQFETPLNEGILESSDMPVERSAADETDGRLYHMVSGEGHCISRISAGVDGYEAEATEVETQVQSSKNSDQPECSSPSVYESLSPLNQNMYAGMEHNPKSPLFSDNFQTGQQLVFDDDSSNWDFTRASPQFFWSCCKVVDYKLSRNRLYASTTGSNDTDSQVAASQGRENGAVATRVNGGLCSTELEEELEKRLATLQLADKTQAEASHNLEGKQKQIPSMMTVQARREVQGNPWMIYSFTGEGSMS</sequence>
<evidence type="ECO:0000256" key="4">
    <source>
        <dbReference type="ARBA" id="ARBA00022989"/>
    </source>
</evidence>
<dbReference type="STRING" id="337451.A0A443NQS0"/>
<evidence type="ECO:0000256" key="6">
    <source>
        <dbReference type="ARBA" id="ARBA00023125"/>
    </source>
</evidence>
<dbReference type="SUPFAM" id="SSF101941">
    <property type="entry name" value="NAC domain"/>
    <property type="match status" value="1"/>
</dbReference>
<evidence type="ECO:0000256" key="9">
    <source>
        <dbReference type="ARBA" id="ARBA00023163"/>
    </source>
</evidence>
<comment type="subcellular location">
    <subcellularLocation>
        <location evidence="2">Membrane</location>
        <topology evidence="2">Single-pass membrane protein</topology>
    </subcellularLocation>
    <subcellularLocation>
        <location evidence="1">Nucleus</location>
    </subcellularLocation>
</comment>